<feature type="active site" description="Tele-phosphohistidine intermediate" evidence="1">
    <location>
        <position position="10"/>
    </location>
</feature>
<dbReference type="PANTHER" id="PTHR47821:SF2">
    <property type="entry name" value="PHOSPHOGLYCERATE MUTASE FAMILY PROTEIN"/>
    <property type="match status" value="1"/>
</dbReference>
<dbReference type="Pfam" id="PF00300">
    <property type="entry name" value="His_Phos_1"/>
    <property type="match status" value="1"/>
</dbReference>
<dbReference type="SMART" id="SM00855">
    <property type="entry name" value="PGAM"/>
    <property type="match status" value="1"/>
</dbReference>
<protein>
    <recommendedName>
        <fullName evidence="4">Phosphoglycerate mutase</fullName>
    </recommendedName>
</protein>
<reference evidence="3" key="1">
    <citation type="submission" date="2021-01" db="EMBL/GenBank/DDBJ databases">
        <authorList>
            <person name="Corre E."/>
            <person name="Pelletier E."/>
            <person name="Niang G."/>
            <person name="Scheremetjew M."/>
            <person name="Finn R."/>
            <person name="Kale V."/>
            <person name="Holt S."/>
            <person name="Cochrane G."/>
            <person name="Meng A."/>
            <person name="Brown T."/>
            <person name="Cohen L."/>
        </authorList>
    </citation>
    <scope>NUCLEOTIDE SEQUENCE</scope>
    <source>
        <strain evidence="3">PLY429</strain>
    </source>
</reference>
<dbReference type="EMBL" id="HBGG01000003">
    <property type="protein sequence ID" value="CAD9197770.1"/>
    <property type="molecule type" value="Transcribed_RNA"/>
</dbReference>
<dbReference type="AlphaFoldDB" id="A0A7S1SG49"/>
<evidence type="ECO:0000256" key="1">
    <source>
        <dbReference type="PIRSR" id="PIRSR613078-1"/>
    </source>
</evidence>
<sequence length="199" mass="21316">MKNSYWVLRHGRSKANEAGVIVSSLNNGVKVEYALSEAGKQQAVEAGRQLAGELTQRGLAPSSLQIYSSPFSRTVETAELVATELGLPVSSVVKETDLRERYFGTALELQSHDLYAGVWEVDMQDVSQGPAGGGESVKAVSTRLSGLLDRLEEAHEGETILLVAHGDTLSILTTTVKGGELGSHREWGLKTAELSLLVP</sequence>
<organism evidence="3">
    <name type="scientific">Tetraselmis chuii</name>
    <dbReference type="NCBI Taxonomy" id="63592"/>
    <lineage>
        <taxon>Eukaryota</taxon>
        <taxon>Viridiplantae</taxon>
        <taxon>Chlorophyta</taxon>
        <taxon>core chlorophytes</taxon>
        <taxon>Chlorodendrophyceae</taxon>
        <taxon>Chlorodendrales</taxon>
        <taxon>Chlorodendraceae</taxon>
        <taxon>Tetraselmis</taxon>
    </lineage>
</organism>
<feature type="binding site" evidence="2">
    <location>
        <begin position="9"/>
        <end position="16"/>
    </location>
    <ligand>
        <name>substrate</name>
    </ligand>
</feature>
<feature type="binding site" evidence="2">
    <location>
        <position position="73"/>
    </location>
    <ligand>
        <name>substrate</name>
    </ligand>
</feature>
<evidence type="ECO:0000256" key="2">
    <source>
        <dbReference type="PIRSR" id="PIRSR613078-2"/>
    </source>
</evidence>
<gene>
    <name evidence="3" type="ORF">TCHU04912_LOCUS3</name>
</gene>
<dbReference type="InterPro" id="IPR013078">
    <property type="entry name" value="His_Pase_superF_clade-1"/>
</dbReference>
<proteinExistence type="predicted"/>
<name>A0A7S1SG49_9CHLO</name>
<dbReference type="Gene3D" id="3.40.50.1240">
    <property type="entry name" value="Phosphoglycerate mutase-like"/>
    <property type="match status" value="1"/>
</dbReference>
<evidence type="ECO:0008006" key="4">
    <source>
        <dbReference type="Google" id="ProtNLM"/>
    </source>
</evidence>
<feature type="active site" description="Proton donor/acceptor" evidence="1">
    <location>
        <position position="100"/>
    </location>
</feature>
<dbReference type="CDD" id="cd07067">
    <property type="entry name" value="HP_PGM_like"/>
    <property type="match status" value="1"/>
</dbReference>
<dbReference type="PANTHER" id="PTHR47821">
    <property type="entry name" value="PHOSPHOGLYCERATE MUTASE FAMILY PROTEIN"/>
    <property type="match status" value="1"/>
</dbReference>
<dbReference type="InterPro" id="IPR029033">
    <property type="entry name" value="His_PPase_superfam"/>
</dbReference>
<dbReference type="SUPFAM" id="SSF53254">
    <property type="entry name" value="Phosphoglycerate mutase-like"/>
    <property type="match status" value="1"/>
</dbReference>
<accession>A0A7S1SG49</accession>
<evidence type="ECO:0000313" key="3">
    <source>
        <dbReference type="EMBL" id="CAD9197770.1"/>
    </source>
</evidence>